<keyword evidence="4" id="KW-1185">Reference proteome</keyword>
<evidence type="ECO:0000256" key="1">
    <source>
        <dbReference type="ARBA" id="ARBA00022737"/>
    </source>
</evidence>
<dbReference type="RefSeq" id="XP_056554462.1">
    <property type="nucleotide sequence ID" value="XM_056699049.1"/>
</dbReference>
<dbReference type="GeneID" id="81438228"/>
<dbReference type="PROSITE" id="PS50837">
    <property type="entry name" value="NACHT"/>
    <property type="match status" value="1"/>
</dbReference>
<dbReference type="SUPFAM" id="SSF52540">
    <property type="entry name" value="P-loop containing nucleoside triphosphate hydrolases"/>
    <property type="match status" value="1"/>
</dbReference>
<name>A0A9W9V5U7_9EURO</name>
<protein>
    <submittedName>
        <fullName evidence="3">NACHT nucleoside triphosphatase</fullName>
    </submittedName>
</protein>
<dbReference type="InterPro" id="IPR027417">
    <property type="entry name" value="P-loop_NTPase"/>
</dbReference>
<dbReference type="OrthoDB" id="1577640at2759"/>
<dbReference type="SUPFAM" id="SSF53167">
    <property type="entry name" value="Purine and uridine phosphorylases"/>
    <property type="match status" value="1"/>
</dbReference>
<dbReference type="Pfam" id="PF24883">
    <property type="entry name" value="NPHP3_N"/>
    <property type="match status" value="1"/>
</dbReference>
<dbReference type="InterPro" id="IPR007111">
    <property type="entry name" value="NACHT_NTPase"/>
</dbReference>
<dbReference type="Proteomes" id="UP001147782">
    <property type="component" value="Unassembled WGS sequence"/>
</dbReference>
<comment type="caution">
    <text evidence="3">The sequence shown here is derived from an EMBL/GenBank/DDBJ whole genome shotgun (WGS) entry which is preliminary data.</text>
</comment>
<dbReference type="Gene3D" id="3.40.50.1580">
    <property type="entry name" value="Nucleoside phosphorylase domain"/>
    <property type="match status" value="1"/>
</dbReference>
<evidence type="ECO:0000313" key="4">
    <source>
        <dbReference type="Proteomes" id="UP001147782"/>
    </source>
</evidence>
<feature type="domain" description="NACHT" evidence="2">
    <location>
        <begin position="235"/>
        <end position="378"/>
    </location>
</feature>
<dbReference type="EMBL" id="JAPZBS010000005">
    <property type="protein sequence ID" value="KAJ5370028.1"/>
    <property type="molecule type" value="Genomic_DNA"/>
</dbReference>
<dbReference type="Gene3D" id="3.40.50.300">
    <property type="entry name" value="P-loop containing nucleotide triphosphate hydrolases"/>
    <property type="match status" value="1"/>
</dbReference>
<dbReference type="GO" id="GO:0003824">
    <property type="term" value="F:catalytic activity"/>
    <property type="evidence" value="ECO:0007669"/>
    <property type="project" value="InterPro"/>
</dbReference>
<dbReference type="PANTHER" id="PTHR46082">
    <property type="entry name" value="ATP/GTP-BINDING PROTEIN-RELATED"/>
    <property type="match status" value="1"/>
</dbReference>
<dbReference type="InterPro" id="IPR035994">
    <property type="entry name" value="Nucleoside_phosphorylase_sf"/>
</dbReference>
<reference evidence="3" key="1">
    <citation type="submission" date="2022-11" db="EMBL/GenBank/DDBJ databases">
        <authorList>
            <person name="Petersen C."/>
        </authorList>
    </citation>
    <scope>NUCLEOTIDE SEQUENCE</scope>
    <source>
        <strain evidence="3">IBT 29864</strain>
    </source>
</reference>
<organism evidence="3 4">
    <name type="scientific">Penicillium cataractarum</name>
    <dbReference type="NCBI Taxonomy" id="2100454"/>
    <lineage>
        <taxon>Eukaryota</taxon>
        <taxon>Fungi</taxon>
        <taxon>Dikarya</taxon>
        <taxon>Ascomycota</taxon>
        <taxon>Pezizomycotina</taxon>
        <taxon>Eurotiomycetes</taxon>
        <taxon>Eurotiomycetidae</taxon>
        <taxon>Eurotiales</taxon>
        <taxon>Aspergillaceae</taxon>
        <taxon>Penicillium</taxon>
    </lineage>
</organism>
<reference evidence="3" key="2">
    <citation type="journal article" date="2023" name="IMA Fungus">
        <title>Comparative genomic study of the Penicillium genus elucidates a diverse pangenome and 15 lateral gene transfer events.</title>
        <authorList>
            <person name="Petersen C."/>
            <person name="Sorensen T."/>
            <person name="Nielsen M.R."/>
            <person name="Sondergaard T.E."/>
            <person name="Sorensen J.L."/>
            <person name="Fitzpatrick D.A."/>
            <person name="Frisvad J.C."/>
            <person name="Nielsen K.L."/>
        </authorList>
    </citation>
    <scope>NUCLEOTIDE SEQUENCE</scope>
    <source>
        <strain evidence="3">IBT 29864</strain>
    </source>
</reference>
<dbReference type="InterPro" id="IPR056884">
    <property type="entry name" value="NPHP3-like_N"/>
</dbReference>
<sequence length="443" mass="50098">MLEKNPKMGKRSRQNPGYIHQGFDNDRLFKSSCDHVPGPDCRGCDTANEVQRDPRDTIDPEIHYWTIASGNTLVKDAAARDRIVAELGEDCICFEMEAAGLMNHFPCLVIRGICDYADSHKNDRWQRYASATAAAYAKELLAYVPAAEVQETKRALEVLQSVQQQIDSVRQTTVATKAVTDSIRSDLRTDKIRRWLCPPDASINANHARTLRHEGTGAWLLKNPVFQSWHSGSRRHLWLHGLAGCGKTVLSATVLDHLTKRNDGLILSFFVDFSDTTKQTLDGMLRSLAFQLYQGEFSSAPHLNALFQAYQNGSDQPAREAVSDIVFKMLLVQRQVLIVLDALDESKTRDEVLLWIKDVVARPDLAHVQLLYTSRPESEFLRYIPHLIGKQNCLPLDKQAINSDIRSWVTTQLSQRRDFTEKPLSQDLLERIRRKVSDGADGM</sequence>
<evidence type="ECO:0000259" key="2">
    <source>
        <dbReference type="PROSITE" id="PS50837"/>
    </source>
</evidence>
<dbReference type="GO" id="GO:0009116">
    <property type="term" value="P:nucleoside metabolic process"/>
    <property type="evidence" value="ECO:0007669"/>
    <property type="project" value="InterPro"/>
</dbReference>
<dbReference type="PANTHER" id="PTHR46082:SF11">
    <property type="entry name" value="AAA+ ATPASE DOMAIN-CONTAINING PROTEIN-RELATED"/>
    <property type="match status" value="1"/>
</dbReference>
<proteinExistence type="predicted"/>
<accession>A0A9W9V5U7</accession>
<evidence type="ECO:0000313" key="3">
    <source>
        <dbReference type="EMBL" id="KAJ5370028.1"/>
    </source>
</evidence>
<dbReference type="AlphaFoldDB" id="A0A9W9V5U7"/>
<gene>
    <name evidence="3" type="ORF">N7496_006120</name>
</gene>
<dbReference type="InterPro" id="IPR053137">
    <property type="entry name" value="NLR-like"/>
</dbReference>
<keyword evidence="1" id="KW-0677">Repeat</keyword>